<accession>A0A8K0SIK2</accession>
<evidence type="ECO:0000313" key="4">
    <source>
        <dbReference type="Proteomes" id="UP000813444"/>
    </source>
</evidence>
<evidence type="ECO:0000256" key="2">
    <source>
        <dbReference type="SAM" id="Phobius"/>
    </source>
</evidence>
<reference evidence="3" key="1">
    <citation type="journal article" date="2021" name="Nat. Commun.">
        <title>Genetic determinants of endophytism in the Arabidopsis root mycobiome.</title>
        <authorList>
            <person name="Mesny F."/>
            <person name="Miyauchi S."/>
            <person name="Thiergart T."/>
            <person name="Pickel B."/>
            <person name="Atanasova L."/>
            <person name="Karlsson M."/>
            <person name="Huettel B."/>
            <person name="Barry K.W."/>
            <person name="Haridas S."/>
            <person name="Chen C."/>
            <person name="Bauer D."/>
            <person name="Andreopoulos W."/>
            <person name="Pangilinan J."/>
            <person name="LaButti K."/>
            <person name="Riley R."/>
            <person name="Lipzen A."/>
            <person name="Clum A."/>
            <person name="Drula E."/>
            <person name="Henrissat B."/>
            <person name="Kohler A."/>
            <person name="Grigoriev I.V."/>
            <person name="Martin F.M."/>
            <person name="Hacquard S."/>
        </authorList>
    </citation>
    <scope>NUCLEOTIDE SEQUENCE</scope>
    <source>
        <strain evidence="3">MPI-CAGE-CH-0235</strain>
    </source>
</reference>
<protein>
    <submittedName>
        <fullName evidence="3">Uncharacterized protein</fullName>
    </submittedName>
</protein>
<sequence length="112" mass="12809">MSAWAKRFLVSATPRPRAGTRFVNQPTIWRHQRPPVRSFTHPPPSNTHAHAHNSPLLVTGRRRRSPGAALLCISCMRCRCAPTIHRPLFLFSLYFSCLIHFLLPFSLLIRKG</sequence>
<keyword evidence="4" id="KW-1185">Reference proteome</keyword>
<keyword evidence="2" id="KW-1133">Transmembrane helix</keyword>
<feature type="transmembrane region" description="Helical" evidence="2">
    <location>
        <begin position="88"/>
        <end position="109"/>
    </location>
</feature>
<keyword evidence="2" id="KW-0812">Transmembrane</keyword>
<dbReference type="EMBL" id="JAGPNK010000014">
    <property type="protein sequence ID" value="KAH7309066.1"/>
    <property type="molecule type" value="Genomic_DNA"/>
</dbReference>
<comment type="caution">
    <text evidence="3">The sequence shown here is derived from an EMBL/GenBank/DDBJ whole genome shotgun (WGS) entry which is preliminary data.</text>
</comment>
<gene>
    <name evidence="3" type="ORF">B0I35DRAFT_441326</name>
</gene>
<name>A0A8K0SIK2_9HYPO</name>
<dbReference type="Proteomes" id="UP000813444">
    <property type="component" value="Unassembled WGS sequence"/>
</dbReference>
<keyword evidence="2" id="KW-0472">Membrane</keyword>
<dbReference type="AlphaFoldDB" id="A0A8K0SIK2"/>
<evidence type="ECO:0000256" key="1">
    <source>
        <dbReference type="SAM" id="MobiDB-lite"/>
    </source>
</evidence>
<proteinExistence type="predicted"/>
<evidence type="ECO:0000313" key="3">
    <source>
        <dbReference type="EMBL" id="KAH7309066.1"/>
    </source>
</evidence>
<feature type="region of interest" description="Disordered" evidence="1">
    <location>
        <begin position="33"/>
        <end position="55"/>
    </location>
</feature>
<organism evidence="3 4">
    <name type="scientific">Stachybotrys elegans</name>
    <dbReference type="NCBI Taxonomy" id="80388"/>
    <lineage>
        <taxon>Eukaryota</taxon>
        <taxon>Fungi</taxon>
        <taxon>Dikarya</taxon>
        <taxon>Ascomycota</taxon>
        <taxon>Pezizomycotina</taxon>
        <taxon>Sordariomycetes</taxon>
        <taxon>Hypocreomycetidae</taxon>
        <taxon>Hypocreales</taxon>
        <taxon>Stachybotryaceae</taxon>
        <taxon>Stachybotrys</taxon>
    </lineage>
</organism>